<feature type="domain" description="DUF7108" evidence="1">
    <location>
        <begin position="3"/>
        <end position="86"/>
    </location>
</feature>
<feature type="domain" description="DUF7108" evidence="2">
    <location>
        <begin position="92"/>
        <end position="177"/>
    </location>
</feature>
<reference evidence="3 4" key="1">
    <citation type="journal article" date="2019" name="Int. J. Syst. Evol. Microbiol.">
        <title>The Global Catalogue of Microorganisms (GCM) 10K type strain sequencing project: providing services to taxonomists for standard genome sequencing and annotation.</title>
        <authorList>
            <consortium name="The Broad Institute Genomics Platform"/>
            <consortium name="The Broad Institute Genome Sequencing Center for Infectious Disease"/>
            <person name="Wu L."/>
            <person name="Ma J."/>
        </authorList>
    </citation>
    <scope>NUCLEOTIDE SEQUENCE [LARGE SCALE GENOMIC DNA]</scope>
    <source>
        <strain evidence="3 4">PSRA2</strain>
    </source>
</reference>
<dbReference type="RefSeq" id="WP_304448199.1">
    <property type="nucleotide sequence ID" value="NZ_JARRAH010000001.1"/>
</dbReference>
<organism evidence="3 4">
    <name type="scientific">Halomarina ordinaria</name>
    <dbReference type="NCBI Taxonomy" id="3033939"/>
    <lineage>
        <taxon>Archaea</taxon>
        <taxon>Methanobacteriati</taxon>
        <taxon>Methanobacteriota</taxon>
        <taxon>Stenosarchaea group</taxon>
        <taxon>Halobacteria</taxon>
        <taxon>Halobacteriales</taxon>
        <taxon>Natronomonadaceae</taxon>
        <taxon>Halomarina</taxon>
    </lineage>
</organism>
<dbReference type="EMBL" id="JBHSXM010000001">
    <property type="protein sequence ID" value="MFC6836516.1"/>
    <property type="molecule type" value="Genomic_DNA"/>
</dbReference>
<evidence type="ECO:0000313" key="3">
    <source>
        <dbReference type="EMBL" id="MFC6836516.1"/>
    </source>
</evidence>
<accession>A0ABD5UB06</accession>
<proteinExistence type="predicted"/>
<gene>
    <name evidence="3" type="ORF">ACFQHK_08330</name>
</gene>
<evidence type="ECO:0000259" key="2">
    <source>
        <dbReference type="Pfam" id="PF23420"/>
    </source>
</evidence>
<dbReference type="Pfam" id="PF23420">
    <property type="entry name" value="DUF7108_C"/>
    <property type="match status" value="1"/>
</dbReference>
<evidence type="ECO:0000259" key="1">
    <source>
        <dbReference type="Pfam" id="PF23418"/>
    </source>
</evidence>
<evidence type="ECO:0000313" key="4">
    <source>
        <dbReference type="Proteomes" id="UP001596406"/>
    </source>
</evidence>
<name>A0ABD5UB06_9EURY</name>
<keyword evidence="4" id="KW-1185">Reference proteome</keyword>
<dbReference type="AlphaFoldDB" id="A0ABD5UB06"/>
<dbReference type="InterPro" id="IPR056494">
    <property type="entry name" value="DUF7108_C"/>
</dbReference>
<protein>
    <submittedName>
        <fullName evidence="3">RnhA operon protein</fullName>
    </submittedName>
</protein>
<dbReference type="Pfam" id="PF23418">
    <property type="entry name" value="DUF7108"/>
    <property type="match status" value="1"/>
</dbReference>
<dbReference type="Proteomes" id="UP001596406">
    <property type="component" value="Unassembled WGS sequence"/>
</dbReference>
<dbReference type="InterPro" id="IPR055532">
    <property type="entry name" value="DUF7108_N"/>
</dbReference>
<sequence length="178" mass="20138">MTEVPDDIVTEATRLTRNARDAVDPAEARAARERRDDLVAAHDFVAREREEDATLVLYPEEWLEGETVRIECIDDTDRAIERPLEGPGNEADWESVEAHNRAVAERVAEVHGSTHGENAAAFADFMGNHYARPIETATASMREEFLTEYYPRNAWPSKEQRAVVEKSLDLTVRTARES</sequence>
<comment type="caution">
    <text evidence="3">The sequence shown here is derived from an EMBL/GenBank/DDBJ whole genome shotgun (WGS) entry which is preliminary data.</text>
</comment>